<reference evidence="3" key="4">
    <citation type="submission" date="2024-02" db="EMBL/GenBank/DDBJ databases">
        <title>Comparative genomics of Cryptococcus and Kwoniella reveals pathogenesis evolution and contrasting modes of karyotype evolution via chromosome fusion or intercentromeric recombination.</title>
        <authorList>
            <person name="Coelho M.A."/>
            <person name="David-Palma M."/>
            <person name="Shea T."/>
            <person name="Bowers K."/>
            <person name="McGinley-Smith S."/>
            <person name="Mohammad A.W."/>
            <person name="Gnirke A."/>
            <person name="Yurkov A.M."/>
            <person name="Nowrousian M."/>
            <person name="Sun S."/>
            <person name="Cuomo C.A."/>
            <person name="Heitman J."/>
        </authorList>
    </citation>
    <scope>NUCLEOTIDE SEQUENCE</scope>
    <source>
        <strain evidence="3">CBS 10737</strain>
    </source>
</reference>
<proteinExistence type="predicted"/>
<keyword evidence="1" id="KW-1133">Transmembrane helix</keyword>
<dbReference type="RefSeq" id="XP_019009980.1">
    <property type="nucleotide sequence ID" value="XM_019157262.1"/>
</dbReference>
<keyword evidence="1" id="KW-0472">Membrane</keyword>
<reference evidence="2" key="1">
    <citation type="submission" date="2013-07" db="EMBL/GenBank/DDBJ databases">
        <title>The Genome Sequence of Cryptococcus pinus CBS10737.</title>
        <authorList>
            <consortium name="The Broad Institute Genome Sequencing Platform"/>
            <person name="Cuomo C."/>
            <person name="Litvintseva A."/>
            <person name="Chen Y."/>
            <person name="Heitman J."/>
            <person name="Sun S."/>
            <person name="Springer D."/>
            <person name="Dromer F."/>
            <person name="Young S.K."/>
            <person name="Zeng Q."/>
            <person name="Gargeya S."/>
            <person name="Fitzgerald M."/>
            <person name="Abouelleil A."/>
            <person name="Alvarado L."/>
            <person name="Berlin A.M."/>
            <person name="Chapman S.B."/>
            <person name="Dewar J."/>
            <person name="Goldberg J."/>
            <person name="Griggs A."/>
            <person name="Gujja S."/>
            <person name="Hansen M."/>
            <person name="Howarth C."/>
            <person name="Imamovic A."/>
            <person name="Larimer J."/>
            <person name="McCowan C."/>
            <person name="Murphy C."/>
            <person name="Pearson M."/>
            <person name="Priest M."/>
            <person name="Roberts A."/>
            <person name="Saif S."/>
            <person name="Shea T."/>
            <person name="Sykes S."/>
            <person name="Wortman J."/>
            <person name="Nusbaum C."/>
            <person name="Birren B."/>
        </authorList>
    </citation>
    <scope>NUCLEOTIDE SEQUENCE [LARGE SCALE GENOMIC DNA]</scope>
    <source>
        <strain evidence="2">CBS 10737</strain>
    </source>
</reference>
<dbReference type="STRING" id="1296096.A0A1B9HZW1"/>
<dbReference type="OrthoDB" id="2561686at2759"/>
<organism evidence="2">
    <name type="scientific">Kwoniella pini CBS 10737</name>
    <dbReference type="NCBI Taxonomy" id="1296096"/>
    <lineage>
        <taxon>Eukaryota</taxon>
        <taxon>Fungi</taxon>
        <taxon>Dikarya</taxon>
        <taxon>Basidiomycota</taxon>
        <taxon>Agaricomycotina</taxon>
        <taxon>Tremellomycetes</taxon>
        <taxon>Tremellales</taxon>
        <taxon>Cryptococcaceae</taxon>
        <taxon>Kwoniella</taxon>
    </lineage>
</organism>
<protein>
    <submittedName>
        <fullName evidence="2">Uncharacterized protein</fullName>
    </submittedName>
</protein>
<dbReference type="KEGG" id="kpin:30173911"/>
<gene>
    <name evidence="2" type="ORF">I206_05542</name>
    <name evidence="3" type="ORF">I206_106913</name>
</gene>
<reference evidence="3" key="2">
    <citation type="submission" date="2013-07" db="EMBL/GenBank/DDBJ databases">
        <authorList>
            <consortium name="The Broad Institute Genome Sequencing Platform"/>
            <person name="Cuomo C."/>
            <person name="Litvintseva A."/>
            <person name="Chen Y."/>
            <person name="Heitman J."/>
            <person name="Sun S."/>
            <person name="Springer D."/>
            <person name="Dromer F."/>
            <person name="Young S.K."/>
            <person name="Zeng Q."/>
            <person name="Gargeya S."/>
            <person name="Fitzgerald M."/>
            <person name="Abouelleil A."/>
            <person name="Alvarado L."/>
            <person name="Berlin A.M."/>
            <person name="Chapman S.B."/>
            <person name="Dewar J."/>
            <person name="Goldberg J."/>
            <person name="Griggs A."/>
            <person name="Gujja S."/>
            <person name="Hansen M."/>
            <person name="Howarth C."/>
            <person name="Imamovic A."/>
            <person name="Larimer J."/>
            <person name="McCowan C."/>
            <person name="Murphy C."/>
            <person name="Pearson M."/>
            <person name="Priest M."/>
            <person name="Roberts A."/>
            <person name="Saif S."/>
            <person name="Shea T."/>
            <person name="Sykes S."/>
            <person name="Wortman J."/>
            <person name="Nusbaum C."/>
            <person name="Birren B."/>
        </authorList>
    </citation>
    <scope>NUCLEOTIDE SEQUENCE</scope>
    <source>
        <strain evidence="3">CBS 10737</strain>
    </source>
</reference>
<dbReference type="EMBL" id="KI894013">
    <property type="protein sequence ID" value="OCF48761.1"/>
    <property type="molecule type" value="Genomic_DNA"/>
</dbReference>
<feature type="transmembrane region" description="Helical" evidence="1">
    <location>
        <begin position="12"/>
        <end position="34"/>
    </location>
</feature>
<feature type="transmembrane region" description="Helical" evidence="1">
    <location>
        <begin position="54"/>
        <end position="76"/>
    </location>
</feature>
<evidence type="ECO:0000313" key="4">
    <source>
        <dbReference type="Proteomes" id="UP000094020"/>
    </source>
</evidence>
<evidence type="ECO:0000313" key="3">
    <source>
        <dbReference type="EMBL" id="WWC72949.1"/>
    </source>
</evidence>
<dbReference type="EMBL" id="CP144528">
    <property type="protein sequence ID" value="WWC72949.1"/>
    <property type="molecule type" value="Genomic_DNA"/>
</dbReference>
<dbReference type="AlphaFoldDB" id="A0A1B9HZW1"/>
<sequence length="94" mass="10433">MSNIIQGLFHTIQGLFESLLAVIQTFLNIIYSLIHGTVSLIWNLLENVAEFIGASVHFLISNIVIIGLILVGLVIYNDRNKRGTLGNDLKKKAQ</sequence>
<evidence type="ECO:0000256" key="1">
    <source>
        <dbReference type="SAM" id="Phobius"/>
    </source>
</evidence>
<keyword evidence="4" id="KW-1185">Reference proteome</keyword>
<dbReference type="GeneID" id="30173911"/>
<name>A0A1B9HZW1_9TREE</name>
<accession>A0A1B9HZW1</accession>
<dbReference type="Proteomes" id="UP000094020">
    <property type="component" value="Chromosome 10"/>
</dbReference>
<evidence type="ECO:0000313" key="2">
    <source>
        <dbReference type="EMBL" id="OCF48761.1"/>
    </source>
</evidence>
<keyword evidence="1" id="KW-0812">Transmembrane</keyword>
<reference evidence="2" key="3">
    <citation type="submission" date="2016-07" db="EMBL/GenBank/DDBJ databases">
        <title>Evolution of pathogenesis and genome organization in the Tremellales.</title>
        <authorList>
            <person name="Cuomo C."/>
            <person name="Litvintseva A."/>
            <person name="Heitman J."/>
            <person name="Chen Y."/>
            <person name="Sun S."/>
            <person name="Springer D."/>
            <person name="Dromer F."/>
            <person name="Young S."/>
            <person name="Zeng Q."/>
            <person name="Chapman S."/>
            <person name="Gujja S."/>
            <person name="Saif S."/>
            <person name="Birren B."/>
        </authorList>
    </citation>
    <scope>NUCLEOTIDE SEQUENCE</scope>
    <source>
        <strain evidence="2">CBS 10737</strain>
    </source>
</reference>